<protein>
    <submittedName>
        <fullName evidence="1">Uncharacterized protein</fullName>
    </submittedName>
</protein>
<reference evidence="1 2" key="1">
    <citation type="submission" date="2014-01" db="EMBL/GenBank/DDBJ databases">
        <title>Isolation of Serratia multitudinisentens RB-25 from Ex-Landfill site.</title>
        <authorList>
            <person name="Robson E.H.J."/>
        </authorList>
    </citation>
    <scope>NUCLEOTIDE SEQUENCE [LARGE SCALE GENOMIC DNA]</scope>
    <source>
        <strain evidence="1 2">RB-25</strain>
    </source>
</reference>
<dbReference type="Proteomes" id="UP000019030">
    <property type="component" value="Chromosome"/>
</dbReference>
<reference evidence="1 2" key="2">
    <citation type="submission" date="2015-03" db="EMBL/GenBank/DDBJ databases">
        <authorList>
            <person name="Chan K.-G."/>
        </authorList>
    </citation>
    <scope>NUCLEOTIDE SEQUENCE [LARGE SCALE GENOMIC DNA]</scope>
    <source>
        <strain evidence="1 2">RB-25</strain>
    </source>
</reference>
<dbReference type="KEGG" id="sfo:Z042_04025"/>
<dbReference type="AlphaFoldDB" id="W0LJN1"/>
<keyword evidence="2" id="KW-1185">Reference proteome</keyword>
<gene>
    <name evidence="1" type="ORF">Z042_04025</name>
</gene>
<dbReference type="EMBL" id="CP007044">
    <property type="protein sequence ID" value="AHG22644.1"/>
    <property type="molecule type" value="Genomic_DNA"/>
</dbReference>
<organism evidence="1 2">
    <name type="scientific">Chania multitudinisentens RB-25</name>
    <dbReference type="NCBI Taxonomy" id="1441930"/>
    <lineage>
        <taxon>Bacteria</taxon>
        <taxon>Pseudomonadati</taxon>
        <taxon>Pseudomonadota</taxon>
        <taxon>Gammaproteobacteria</taxon>
        <taxon>Enterobacterales</taxon>
        <taxon>Yersiniaceae</taxon>
        <taxon>Chania</taxon>
    </lineage>
</organism>
<accession>W0LJN1</accession>
<dbReference type="HOGENOM" id="CLU_2289730_0_0_6"/>
<proteinExistence type="predicted"/>
<evidence type="ECO:0000313" key="2">
    <source>
        <dbReference type="Proteomes" id="UP000019030"/>
    </source>
</evidence>
<sequence>MLTVAAVAMSICMILGHGDNGLAEMAACGNDAGDRAIHGAVARNTLPVVAEHNNNRVGGNSHATSAECASNHHPSNIHGCHDRQSAMINREHIPRWKPLHG</sequence>
<evidence type="ECO:0000313" key="1">
    <source>
        <dbReference type="EMBL" id="AHG22644.1"/>
    </source>
</evidence>
<name>W0LJN1_9GAMM</name>